<dbReference type="RefSeq" id="WP_241605173.1">
    <property type="nucleotide sequence ID" value="NZ_JAKVIN010000010.1"/>
</dbReference>
<gene>
    <name evidence="3" type="ORF">MKI86_21505</name>
</gene>
<dbReference type="Pfam" id="PF18166">
    <property type="entry name" value="pP_pnuc_2"/>
    <property type="match status" value="1"/>
</dbReference>
<evidence type="ECO:0000259" key="1">
    <source>
        <dbReference type="Pfam" id="PF18165"/>
    </source>
</evidence>
<name>A0ABT0CT34_9HYPH</name>
<accession>A0ABT0CT34</accession>
<feature type="domain" description="Predicted pPIWI-associating nuclease group 2" evidence="2">
    <location>
        <begin position="138"/>
        <end position="257"/>
    </location>
</feature>
<dbReference type="InterPro" id="IPR041584">
    <property type="entry name" value="Put_pPIWI_pnuc_2"/>
</dbReference>
<proteinExistence type="predicted"/>
<keyword evidence="3" id="KW-0614">Plasmid</keyword>
<dbReference type="InterPro" id="IPR040556">
    <property type="entry name" value="pP_pnuc_1"/>
</dbReference>
<sequence>MKTVLEGAFLVGESENPIRGNLCAAAMRELTGHVLHSMAPDQRVTACSWFEPVKDTKGPTRLQRVTYIVQGALPKDFVKNVLKLDLSKIAQPLLKTIERLNRSTHVREETILDDDEEIRVLVDDSLNGLLDIYDAARTCREEVHRSLRTEVFDTVLDAFLSETLQELDELSTHTSVDGHEIDNYTITFVNDEFIELAVAGTVYVELQYGSRSDIRNDMGAILSDSYPYTARMKARVVEPQRILRDSVVVSVDNRAFYE</sequence>
<reference evidence="3 4" key="1">
    <citation type="submission" date="2022-02" db="EMBL/GenBank/DDBJ databases">
        <title>Shinella B3.7 sp. nov., isolated from Sediment (Zhairuo Island).</title>
        <authorList>
            <person name="Chen G."/>
        </authorList>
    </citation>
    <scope>NUCLEOTIDE SEQUENCE [LARGE SCALE GENOMIC DNA]</scope>
    <source>
        <strain evidence="3 4">B3.7</strain>
        <plasmid evidence="3">unnamed</plasmid>
    </source>
</reference>
<feature type="domain" description="Predicted pPIWI-associating nuclease" evidence="1">
    <location>
        <begin position="3"/>
        <end position="127"/>
    </location>
</feature>
<dbReference type="Proteomes" id="UP001201844">
    <property type="component" value="Unassembled WGS sequence"/>
</dbReference>
<evidence type="ECO:0000313" key="3">
    <source>
        <dbReference type="EMBL" id="MCJ8151722.1"/>
    </source>
</evidence>
<evidence type="ECO:0000259" key="2">
    <source>
        <dbReference type="Pfam" id="PF18166"/>
    </source>
</evidence>
<organism evidence="3 4">
    <name type="scientific">Shinella sedimenti</name>
    <dbReference type="NCBI Taxonomy" id="2919913"/>
    <lineage>
        <taxon>Bacteria</taxon>
        <taxon>Pseudomonadati</taxon>
        <taxon>Pseudomonadota</taxon>
        <taxon>Alphaproteobacteria</taxon>
        <taxon>Hyphomicrobiales</taxon>
        <taxon>Rhizobiaceae</taxon>
        <taxon>Shinella</taxon>
    </lineage>
</organism>
<comment type="caution">
    <text evidence="3">The sequence shown here is derived from an EMBL/GenBank/DDBJ whole genome shotgun (WGS) entry which is preliminary data.</text>
</comment>
<protein>
    <submittedName>
        <fullName evidence="3">Uncharacterized protein</fullName>
    </submittedName>
</protein>
<dbReference type="EMBL" id="JAKVIN010000010">
    <property type="protein sequence ID" value="MCJ8151722.1"/>
    <property type="molecule type" value="Genomic_DNA"/>
</dbReference>
<dbReference type="Pfam" id="PF18165">
    <property type="entry name" value="pP_pnuc_1"/>
    <property type="match status" value="1"/>
</dbReference>
<evidence type="ECO:0000313" key="4">
    <source>
        <dbReference type="Proteomes" id="UP001201844"/>
    </source>
</evidence>
<geneLocation type="plasmid" evidence="3">
    <name>unnamed</name>
</geneLocation>
<keyword evidence="4" id="KW-1185">Reference proteome</keyword>